<dbReference type="STRING" id="427683.A5481_04715"/>
<reference evidence="2 3" key="1">
    <citation type="submission" date="2016-04" db="EMBL/GenBank/DDBJ databases">
        <authorList>
            <person name="Evans L.H."/>
            <person name="Alamgir A."/>
            <person name="Owens N."/>
            <person name="Weber N.D."/>
            <person name="Virtaneva K."/>
            <person name="Barbian K."/>
            <person name="Babar A."/>
            <person name="Rosenke K."/>
        </authorList>
    </citation>
    <scope>NUCLEOTIDE SEQUENCE [LARGE SCALE GENOMIC DNA]</scope>
    <source>
        <strain evidence="2 3">PMB02</strain>
    </source>
</reference>
<name>A0A179SIJ2_9HYPH</name>
<dbReference type="OrthoDB" id="7994305at2"/>
<dbReference type="InterPro" id="IPR041920">
    <property type="entry name" value="ROS/MUCR_sf"/>
</dbReference>
<dbReference type="InterPro" id="IPR008807">
    <property type="entry name" value="ROS_MUCR"/>
</dbReference>
<sequence>MTNVETSDTDLISLAASIVSAYVTRNSLPVGDLPALIAATHAALGQLGTPAEPEPVRPQPPVPIKKTVAYDYIISLEDGQKYKALKRHLNGRGLTAEEYKRKWGLPADYPMVCEAYAKARSDLAKSIGLGQPRARAGAR</sequence>
<dbReference type="Gene3D" id="1.10.10.1550">
    <property type="entry name" value="ROS/MUCR transcriptional regulator protein"/>
    <property type="match status" value="1"/>
</dbReference>
<protein>
    <submittedName>
        <fullName evidence="2">MucR family transcriptional regulator</fullName>
    </submittedName>
</protein>
<dbReference type="Pfam" id="PF05443">
    <property type="entry name" value="ROS_MUCR"/>
    <property type="match status" value="1"/>
</dbReference>
<dbReference type="GO" id="GO:0003677">
    <property type="term" value="F:DNA binding"/>
    <property type="evidence" value="ECO:0007669"/>
    <property type="project" value="InterPro"/>
</dbReference>
<comment type="similarity">
    <text evidence="1">Belongs to the ros/MucR family.</text>
</comment>
<evidence type="ECO:0000313" key="2">
    <source>
        <dbReference type="EMBL" id="OAS26374.1"/>
    </source>
</evidence>
<dbReference type="AlphaFoldDB" id="A0A179SIJ2"/>
<dbReference type="RefSeq" id="WP_048435706.1">
    <property type="nucleotide sequence ID" value="NZ_LWHQ01000010.1"/>
</dbReference>
<evidence type="ECO:0000313" key="3">
    <source>
        <dbReference type="Proteomes" id="UP000078316"/>
    </source>
</evidence>
<accession>A0A179SIJ2</accession>
<evidence type="ECO:0000256" key="1">
    <source>
        <dbReference type="ARBA" id="ARBA00007031"/>
    </source>
</evidence>
<comment type="caution">
    <text evidence="2">The sequence shown here is derived from an EMBL/GenBank/DDBJ whole genome shotgun (WGS) entry which is preliminary data.</text>
</comment>
<dbReference type="GO" id="GO:0006355">
    <property type="term" value="P:regulation of DNA-templated transcription"/>
    <property type="evidence" value="ECO:0007669"/>
    <property type="project" value="InterPro"/>
</dbReference>
<dbReference type="GO" id="GO:0008270">
    <property type="term" value="F:zinc ion binding"/>
    <property type="evidence" value="ECO:0007669"/>
    <property type="project" value="InterPro"/>
</dbReference>
<dbReference type="Proteomes" id="UP000078316">
    <property type="component" value="Unassembled WGS sequence"/>
</dbReference>
<gene>
    <name evidence="2" type="ORF">A5481_04715</name>
</gene>
<dbReference type="EMBL" id="LWHQ01000010">
    <property type="protein sequence ID" value="OAS26374.1"/>
    <property type="molecule type" value="Genomic_DNA"/>
</dbReference>
<proteinExistence type="inferred from homology"/>
<organism evidence="2 3">
    <name type="scientific">Methylobacterium platani</name>
    <dbReference type="NCBI Taxonomy" id="427683"/>
    <lineage>
        <taxon>Bacteria</taxon>
        <taxon>Pseudomonadati</taxon>
        <taxon>Pseudomonadota</taxon>
        <taxon>Alphaproteobacteria</taxon>
        <taxon>Hyphomicrobiales</taxon>
        <taxon>Methylobacteriaceae</taxon>
        <taxon>Methylobacterium</taxon>
    </lineage>
</organism>